<reference evidence="2" key="1">
    <citation type="submission" date="2018-12" db="EMBL/GenBank/DDBJ databases">
        <title>Tengunoibacter tsumagoiensis gen. nov., sp. nov., Dictyobacter kobayashii sp. nov., D. alpinus sp. nov., and D. joshuensis sp. nov. and description of Dictyobacteraceae fam. nov. within the order Ktedonobacterales isolated from Tengu-no-mugimeshi.</title>
        <authorList>
            <person name="Wang C.M."/>
            <person name="Zheng Y."/>
            <person name="Sakai Y."/>
            <person name="Toyoda A."/>
            <person name="Minakuchi Y."/>
            <person name="Abe K."/>
            <person name="Yokota A."/>
            <person name="Yabe S."/>
        </authorList>
    </citation>
    <scope>NUCLEOTIDE SEQUENCE [LARGE SCALE GENOMIC DNA]</scope>
    <source>
        <strain evidence="2">Uno3</strain>
    </source>
</reference>
<organism evidence="1 2">
    <name type="scientific">Tengunoibacter tsumagoiensis</name>
    <dbReference type="NCBI Taxonomy" id="2014871"/>
    <lineage>
        <taxon>Bacteria</taxon>
        <taxon>Bacillati</taxon>
        <taxon>Chloroflexota</taxon>
        <taxon>Ktedonobacteria</taxon>
        <taxon>Ktedonobacterales</taxon>
        <taxon>Dictyobacteraceae</taxon>
        <taxon>Tengunoibacter</taxon>
    </lineage>
</organism>
<accession>A0A402A025</accession>
<dbReference type="Proteomes" id="UP000287352">
    <property type="component" value="Unassembled WGS sequence"/>
</dbReference>
<dbReference type="EMBL" id="BIFR01000001">
    <property type="protein sequence ID" value="GCE12402.1"/>
    <property type="molecule type" value="Genomic_DNA"/>
</dbReference>
<dbReference type="SUPFAM" id="SSF52540">
    <property type="entry name" value="P-loop containing nucleoside triphosphate hydrolases"/>
    <property type="match status" value="1"/>
</dbReference>
<dbReference type="InterPro" id="IPR027417">
    <property type="entry name" value="P-loop_NTPase"/>
</dbReference>
<gene>
    <name evidence="1" type="ORF">KTT_22610</name>
</gene>
<dbReference type="RefSeq" id="WP_126580030.1">
    <property type="nucleotide sequence ID" value="NZ_BIFR01000001.1"/>
</dbReference>
<evidence type="ECO:0000313" key="1">
    <source>
        <dbReference type="EMBL" id="GCE12402.1"/>
    </source>
</evidence>
<dbReference type="Pfam" id="PF13671">
    <property type="entry name" value="AAA_33"/>
    <property type="match status" value="1"/>
</dbReference>
<sequence length="170" mass="20226">MSTLYLMCGAPFSGKTTLAKHIAERMRANYISLDDLMRQRGLDLTYPQPIEEWEKTHQQCIQLLHSLMQQEQNIVLDDTNFLRWLRDRFRSVAIEHQYPVVTVYIDIPVVELERRRQQALATQERNYLVDENFYPVIEQFEIPDHTENTIIFDTTSYLLDWMNKYIPSPG</sequence>
<name>A0A402A025_9CHLR</name>
<proteinExistence type="predicted"/>
<protein>
    <recommendedName>
        <fullName evidence="3">ATP-binding protein</fullName>
    </recommendedName>
</protein>
<evidence type="ECO:0000313" key="2">
    <source>
        <dbReference type="Proteomes" id="UP000287352"/>
    </source>
</evidence>
<dbReference type="AlphaFoldDB" id="A0A402A025"/>
<evidence type="ECO:0008006" key="3">
    <source>
        <dbReference type="Google" id="ProtNLM"/>
    </source>
</evidence>
<dbReference type="Gene3D" id="3.40.50.300">
    <property type="entry name" value="P-loop containing nucleotide triphosphate hydrolases"/>
    <property type="match status" value="1"/>
</dbReference>
<comment type="caution">
    <text evidence="1">The sequence shown here is derived from an EMBL/GenBank/DDBJ whole genome shotgun (WGS) entry which is preliminary data.</text>
</comment>
<dbReference type="OrthoDB" id="9805698at2"/>
<keyword evidence="2" id="KW-1185">Reference proteome</keyword>